<dbReference type="InterPro" id="IPR020904">
    <property type="entry name" value="Sc_DH/Rdtase_CS"/>
</dbReference>
<evidence type="ECO:0000256" key="2">
    <source>
        <dbReference type="ARBA" id="ARBA00023002"/>
    </source>
</evidence>
<dbReference type="InterPro" id="IPR036291">
    <property type="entry name" value="NAD(P)-bd_dom_sf"/>
</dbReference>
<dbReference type="PRINTS" id="PR00080">
    <property type="entry name" value="SDRFAMILY"/>
</dbReference>
<dbReference type="Gene3D" id="3.40.50.720">
    <property type="entry name" value="NAD(P)-binding Rossmann-like Domain"/>
    <property type="match status" value="1"/>
</dbReference>
<comment type="similarity">
    <text evidence="1">Belongs to the short-chain dehydrogenases/reductases (SDR) family.</text>
</comment>
<dbReference type="PANTHER" id="PTHR42760">
    <property type="entry name" value="SHORT-CHAIN DEHYDROGENASES/REDUCTASES FAMILY MEMBER"/>
    <property type="match status" value="1"/>
</dbReference>
<dbReference type="PANTHER" id="PTHR42760:SF133">
    <property type="entry name" value="3-OXOACYL-[ACYL-CARRIER-PROTEIN] REDUCTASE"/>
    <property type="match status" value="1"/>
</dbReference>
<dbReference type="PRINTS" id="PR00081">
    <property type="entry name" value="GDHRDH"/>
</dbReference>
<dbReference type="SUPFAM" id="SSF51735">
    <property type="entry name" value="NAD(P)-binding Rossmann-fold domains"/>
    <property type="match status" value="1"/>
</dbReference>
<dbReference type="RefSeq" id="WP_120191884.1">
    <property type="nucleotide sequence ID" value="NZ_RAPK01000006.1"/>
</dbReference>
<dbReference type="GO" id="GO:0006633">
    <property type="term" value="P:fatty acid biosynthetic process"/>
    <property type="evidence" value="ECO:0007669"/>
    <property type="project" value="TreeGrafter"/>
</dbReference>
<name>A0A419V8P6_9BACL</name>
<protein>
    <submittedName>
        <fullName evidence="3">NAD(P)-dependent dehydrogenase (Short-subunit alcohol dehydrogenase family)</fullName>
    </submittedName>
</protein>
<dbReference type="EMBL" id="RAPK01000006">
    <property type="protein sequence ID" value="RKD76486.1"/>
    <property type="molecule type" value="Genomic_DNA"/>
</dbReference>
<sequence>MLAVISGGTSGIGSATAVLFAEKGYEVHVLGRNEEKGTAFEEERSDLTITYHQADAGSEKDVEAFFQELADADKTVDVLFNNAGTVEFALGPLQRVKEEDWNALFDANLKSVYLMIKHATPLFDKKAGASIINNAAIVGNGKYPSALPAYASAKAGVVAMTKSLAVRHAKQKMRFNSISPGPVNTSLAHRLYGGESNFEEASKKHPRGEAADPKEIAEVVYFLASDKASYINGHNLVVDGGYSLA</sequence>
<proteinExistence type="inferred from homology"/>
<evidence type="ECO:0000256" key="1">
    <source>
        <dbReference type="ARBA" id="ARBA00006484"/>
    </source>
</evidence>
<reference evidence="3 4" key="1">
    <citation type="submission" date="2018-09" db="EMBL/GenBank/DDBJ databases">
        <title>Genomic Encyclopedia of Archaeal and Bacterial Type Strains, Phase II (KMG-II): from individual species to whole genera.</title>
        <authorList>
            <person name="Goeker M."/>
        </authorList>
    </citation>
    <scope>NUCLEOTIDE SEQUENCE [LARGE SCALE GENOMIC DNA]</scope>
    <source>
        <strain evidence="3 4">DSM 17008</strain>
    </source>
</reference>
<dbReference type="PROSITE" id="PS00061">
    <property type="entry name" value="ADH_SHORT"/>
    <property type="match status" value="1"/>
</dbReference>
<dbReference type="OrthoDB" id="112317at2"/>
<dbReference type="AlphaFoldDB" id="A0A419V8P6"/>
<dbReference type="FunFam" id="3.40.50.720:FF:000084">
    <property type="entry name" value="Short-chain dehydrogenase reductase"/>
    <property type="match status" value="1"/>
</dbReference>
<dbReference type="Proteomes" id="UP000285120">
    <property type="component" value="Unassembled WGS sequence"/>
</dbReference>
<evidence type="ECO:0000313" key="4">
    <source>
        <dbReference type="Proteomes" id="UP000285120"/>
    </source>
</evidence>
<organism evidence="3 4">
    <name type="scientific">Sinobaca qinghaiensis</name>
    <dbReference type="NCBI Taxonomy" id="342944"/>
    <lineage>
        <taxon>Bacteria</taxon>
        <taxon>Bacillati</taxon>
        <taxon>Bacillota</taxon>
        <taxon>Bacilli</taxon>
        <taxon>Bacillales</taxon>
        <taxon>Sporolactobacillaceae</taxon>
        <taxon>Sinobaca</taxon>
    </lineage>
</organism>
<keyword evidence="2" id="KW-0560">Oxidoreductase</keyword>
<accession>A0A419V8P6</accession>
<dbReference type="Pfam" id="PF13561">
    <property type="entry name" value="adh_short_C2"/>
    <property type="match status" value="1"/>
</dbReference>
<dbReference type="GO" id="GO:0008206">
    <property type="term" value="P:bile acid metabolic process"/>
    <property type="evidence" value="ECO:0007669"/>
    <property type="project" value="UniProtKB-ARBA"/>
</dbReference>
<evidence type="ECO:0000313" key="3">
    <source>
        <dbReference type="EMBL" id="RKD76486.1"/>
    </source>
</evidence>
<dbReference type="CDD" id="cd05233">
    <property type="entry name" value="SDR_c"/>
    <property type="match status" value="1"/>
</dbReference>
<dbReference type="GO" id="GO:0048038">
    <property type="term" value="F:quinone binding"/>
    <property type="evidence" value="ECO:0007669"/>
    <property type="project" value="TreeGrafter"/>
</dbReference>
<comment type="caution">
    <text evidence="3">The sequence shown here is derived from an EMBL/GenBank/DDBJ whole genome shotgun (WGS) entry which is preliminary data.</text>
</comment>
<gene>
    <name evidence="3" type="ORF">ATL39_0705</name>
</gene>
<keyword evidence="4" id="KW-1185">Reference proteome</keyword>
<dbReference type="InterPro" id="IPR002347">
    <property type="entry name" value="SDR_fam"/>
</dbReference>
<dbReference type="GO" id="GO:0016616">
    <property type="term" value="F:oxidoreductase activity, acting on the CH-OH group of donors, NAD or NADP as acceptor"/>
    <property type="evidence" value="ECO:0007669"/>
    <property type="project" value="TreeGrafter"/>
</dbReference>